<dbReference type="NCBIfam" id="TIGR03544">
    <property type="entry name" value="DivI1A_domain"/>
    <property type="match status" value="1"/>
</dbReference>
<dbReference type="Gene3D" id="6.10.250.660">
    <property type="match status" value="1"/>
</dbReference>
<evidence type="ECO:0000256" key="3">
    <source>
        <dbReference type="ARBA" id="ARBA00018787"/>
    </source>
</evidence>
<accession>A0A927PZA6</accession>
<dbReference type="GO" id="GO:0051301">
    <property type="term" value="P:cell division"/>
    <property type="evidence" value="ECO:0007669"/>
    <property type="project" value="UniProtKB-KW"/>
</dbReference>
<dbReference type="Proteomes" id="UP000616839">
    <property type="component" value="Unassembled WGS sequence"/>
</dbReference>
<dbReference type="InterPro" id="IPR019933">
    <property type="entry name" value="DivIVA_domain"/>
</dbReference>
<comment type="subcellular location">
    <subcellularLocation>
        <location evidence="1">Cytoplasm</location>
    </subcellularLocation>
</comment>
<evidence type="ECO:0000256" key="6">
    <source>
        <dbReference type="ARBA" id="ARBA00023054"/>
    </source>
</evidence>
<comment type="caution">
    <text evidence="10">The sequence shown here is derived from an EMBL/GenBank/DDBJ whole genome shotgun (WGS) entry which is preliminary data.</text>
</comment>
<dbReference type="RefSeq" id="WP_192140667.1">
    <property type="nucleotide sequence ID" value="NZ_JACYXZ010000001.1"/>
</dbReference>
<feature type="region of interest" description="Disordered" evidence="9">
    <location>
        <begin position="174"/>
        <end position="205"/>
    </location>
</feature>
<evidence type="ECO:0000256" key="8">
    <source>
        <dbReference type="ARBA" id="ARBA00031737"/>
    </source>
</evidence>
<dbReference type="EMBL" id="JACYXZ010000001">
    <property type="protein sequence ID" value="MBD8868770.1"/>
    <property type="molecule type" value="Genomic_DNA"/>
</dbReference>
<keyword evidence="5" id="KW-0132">Cell division</keyword>
<organism evidence="10 11">
    <name type="scientific">Nocardioides donggukensis</name>
    <dbReference type="NCBI Taxonomy" id="2774019"/>
    <lineage>
        <taxon>Bacteria</taxon>
        <taxon>Bacillati</taxon>
        <taxon>Actinomycetota</taxon>
        <taxon>Actinomycetes</taxon>
        <taxon>Propionibacteriales</taxon>
        <taxon>Nocardioidaceae</taxon>
        <taxon>Nocardioides</taxon>
    </lineage>
</organism>
<proteinExistence type="inferred from homology"/>
<evidence type="ECO:0000256" key="2">
    <source>
        <dbReference type="ARBA" id="ARBA00009008"/>
    </source>
</evidence>
<evidence type="ECO:0000256" key="4">
    <source>
        <dbReference type="ARBA" id="ARBA00022490"/>
    </source>
</evidence>
<keyword evidence="7" id="KW-0131">Cell cycle</keyword>
<keyword evidence="4" id="KW-0963">Cytoplasm</keyword>
<feature type="region of interest" description="Disordered" evidence="9">
    <location>
        <begin position="115"/>
        <end position="136"/>
    </location>
</feature>
<dbReference type="Pfam" id="PF05103">
    <property type="entry name" value="DivIVA"/>
    <property type="match status" value="1"/>
</dbReference>
<dbReference type="InterPro" id="IPR007793">
    <property type="entry name" value="DivIVA_fam"/>
</dbReference>
<comment type="similarity">
    <text evidence="2">Belongs to the DivIVA family.</text>
</comment>
<keyword evidence="11" id="KW-1185">Reference proteome</keyword>
<evidence type="ECO:0000256" key="7">
    <source>
        <dbReference type="ARBA" id="ARBA00023306"/>
    </source>
</evidence>
<gene>
    <name evidence="10" type="ORF">IE331_03935</name>
</gene>
<sequence length="205" mass="22220">MSATPSQPAAQSAQQIRHRSFPTRLRGLDAEEVYAYLDRLADQVGRTERELQQLRERSADPDAGVSDRAVVLFSQAQQVADSLIAEAVQSARDLMMSARGQQREILAEARQAAEEVTGSAGGREDPLGGTRHTGYDRPVPEVEYVRTYTQIAQMQLRAVLDALGEQVDRLGELPALDAEQEGTPTGDAILASHSTASGGNVPRPR</sequence>
<dbReference type="GO" id="GO:0005737">
    <property type="term" value="C:cytoplasm"/>
    <property type="evidence" value="ECO:0007669"/>
    <property type="project" value="UniProtKB-SubCell"/>
</dbReference>
<name>A0A927PZA6_9ACTN</name>
<feature type="region of interest" description="Disordered" evidence="9">
    <location>
        <begin position="1"/>
        <end position="20"/>
    </location>
</feature>
<dbReference type="PANTHER" id="PTHR35794">
    <property type="entry name" value="CELL DIVISION PROTEIN DIVIVA"/>
    <property type="match status" value="1"/>
</dbReference>
<feature type="compositionally biased region" description="Low complexity" evidence="9">
    <location>
        <begin position="1"/>
        <end position="15"/>
    </location>
</feature>
<reference evidence="10" key="1">
    <citation type="submission" date="2020-09" db="EMBL/GenBank/DDBJ databases">
        <title>Nocardioides sp. strain MJB4 16S ribosomal RNA gene Genome sequencing and assembly.</title>
        <authorList>
            <person name="Kim I."/>
        </authorList>
    </citation>
    <scope>NUCLEOTIDE SEQUENCE</scope>
    <source>
        <strain evidence="10">MJB4</strain>
    </source>
</reference>
<evidence type="ECO:0000313" key="10">
    <source>
        <dbReference type="EMBL" id="MBD8868770.1"/>
    </source>
</evidence>
<dbReference type="PANTHER" id="PTHR35794:SF2">
    <property type="entry name" value="CELL DIVISION PROTEIN DIVIVA"/>
    <property type="match status" value="1"/>
</dbReference>
<evidence type="ECO:0000313" key="11">
    <source>
        <dbReference type="Proteomes" id="UP000616839"/>
    </source>
</evidence>
<evidence type="ECO:0000256" key="5">
    <source>
        <dbReference type="ARBA" id="ARBA00022618"/>
    </source>
</evidence>
<dbReference type="AlphaFoldDB" id="A0A927PZA6"/>
<keyword evidence="6" id="KW-0175">Coiled coil</keyword>
<protein>
    <recommendedName>
        <fullName evidence="3">Cell wall synthesis protein Wag31</fullName>
    </recommendedName>
    <alternativeName>
        <fullName evidence="8">Antigen 84</fullName>
    </alternativeName>
</protein>
<evidence type="ECO:0000256" key="9">
    <source>
        <dbReference type="SAM" id="MobiDB-lite"/>
    </source>
</evidence>
<evidence type="ECO:0000256" key="1">
    <source>
        <dbReference type="ARBA" id="ARBA00004496"/>
    </source>
</evidence>